<evidence type="ECO:0000313" key="3">
    <source>
        <dbReference type="Proteomes" id="UP000002051"/>
    </source>
</evidence>
<organism evidence="1 3">
    <name type="scientific">Medicago truncatula</name>
    <name type="common">Barrel medic</name>
    <name type="synonym">Medicago tribuloides</name>
    <dbReference type="NCBI Taxonomy" id="3880"/>
    <lineage>
        <taxon>Eukaryota</taxon>
        <taxon>Viridiplantae</taxon>
        <taxon>Streptophyta</taxon>
        <taxon>Embryophyta</taxon>
        <taxon>Tracheophyta</taxon>
        <taxon>Spermatophyta</taxon>
        <taxon>Magnoliopsida</taxon>
        <taxon>eudicotyledons</taxon>
        <taxon>Gunneridae</taxon>
        <taxon>Pentapetalae</taxon>
        <taxon>rosids</taxon>
        <taxon>fabids</taxon>
        <taxon>Fabales</taxon>
        <taxon>Fabaceae</taxon>
        <taxon>Papilionoideae</taxon>
        <taxon>50 kb inversion clade</taxon>
        <taxon>NPAAA clade</taxon>
        <taxon>Hologalegina</taxon>
        <taxon>IRL clade</taxon>
        <taxon>Trifolieae</taxon>
        <taxon>Medicago</taxon>
    </lineage>
</organism>
<dbReference type="HOGENOM" id="CLU_2546034_0_0_1"/>
<evidence type="ECO:0000313" key="1">
    <source>
        <dbReference type="EMBL" id="KEH38391.1"/>
    </source>
</evidence>
<dbReference type="EMBL" id="CM001218">
    <property type="protein sequence ID" value="KEH38391.1"/>
    <property type="molecule type" value="Genomic_DNA"/>
</dbReference>
<dbReference type="EnsemblPlants" id="KEH38391">
    <property type="protein sequence ID" value="KEH38391"/>
    <property type="gene ID" value="MTR_2g070290"/>
</dbReference>
<gene>
    <name evidence="1" type="ordered locus">MTR_2g070290</name>
</gene>
<evidence type="ECO:0000313" key="2">
    <source>
        <dbReference type="EnsemblPlants" id="KEH38391"/>
    </source>
</evidence>
<sequence length="83" mass="10126">MKKSPHHDKQFNFEKHWGYNYTLQLFGKVVKLMILLISKILDDLDYPNNRQNRNLEQIFERWSLRAKERRIGANSCQKYEDLI</sequence>
<dbReference type="Proteomes" id="UP000002051">
    <property type="component" value="Chromosome 2"/>
</dbReference>
<reference evidence="2" key="3">
    <citation type="submission" date="2015-04" db="UniProtKB">
        <authorList>
            <consortium name="EnsemblPlants"/>
        </authorList>
    </citation>
    <scope>IDENTIFICATION</scope>
    <source>
        <strain evidence="2">cv. Jemalong A17</strain>
    </source>
</reference>
<reference evidence="1 3" key="2">
    <citation type="journal article" date="2014" name="BMC Genomics">
        <title>An improved genome release (version Mt4.0) for the model legume Medicago truncatula.</title>
        <authorList>
            <person name="Tang H."/>
            <person name="Krishnakumar V."/>
            <person name="Bidwell S."/>
            <person name="Rosen B."/>
            <person name="Chan A."/>
            <person name="Zhou S."/>
            <person name="Gentzbittel L."/>
            <person name="Childs K.L."/>
            <person name="Yandell M."/>
            <person name="Gundlach H."/>
            <person name="Mayer K.F."/>
            <person name="Schwartz D.C."/>
            <person name="Town C.D."/>
        </authorList>
    </citation>
    <scope>GENOME REANNOTATION</scope>
    <source>
        <strain evidence="1">A17</strain>
        <strain evidence="2 3">cv. Jemalong A17</strain>
    </source>
</reference>
<accession>A0A072V9Y2</accession>
<dbReference type="AlphaFoldDB" id="A0A072V9Y2"/>
<name>A0A072V9Y2_MEDTR</name>
<proteinExistence type="predicted"/>
<reference evidence="1 3" key="1">
    <citation type="journal article" date="2011" name="Nature">
        <title>The Medicago genome provides insight into the evolution of rhizobial symbioses.</title>
        <authorList>
            <person name="Young N.D."/>
            <person name="Debelle F."/>
            <person name="Oldroyd G.E."/>
            <person name="Geurts R."/>
            <person name="Cannon S.B."/>
            <person name="Udvardi M.K."/>
            <person name="Benedito V.A."/>
            <person name="Mayer K.F."/>
            <person name="Gouzy J."/>
            <person name="Schoof H."/>
            <person name="Van de Peer Y."/>
            <person name="Proost S."/>
            <person name="Cook D.R."/>
            <person name="Meyers B.C."/>
            <person name="Spannagl M."/>
            <person name="Cheung F."/>
            <person name="De Mita S."/>
            <person name="Krishnakumar V."/>
            <person name="Gundlach H."/>
            <person name="Zhou S."/>
            <person name="Mudge J."/>
            <person name="Bharti A.K."/>
            <person name="Murray J.D."/>
            <person name="Naoumkina M.A."/>
            <person name="Rosen B."/>
            <person name="Silverstein K.A."/>
            <person name="Tang H."/>
            <person name="Rombauts S."/>
            <person name="Zhao P.X."/>
            <person name="Zhou P."/>
            <person name="Barbe V."/>
            <person name="Bardou P."/>
            <person name="Bechner M."/>
            <person name="Bellec A."/>
            <person name="Berger A."/>
            <person name="Berges H."/>
            <person name="Bidwell S."/>
            <person name="Bisseling T."/>
            <person name="Choisne N."/>
            <person name="Couloux A."/>
            <person name="Denny R."/>
            <person name="Deshpande S."/>
            <person name="Dai X."/>
            <person name="Doyle J.J."/>
            <person name="Dudez A.M."/>
            <person name="Farmer A.D."/>
            <person name="Fouteau S."/>
            <person name="Franken C."/>
            <person name="Gibelin C."/>
            <person name="Gish J."/>
            <person name="Goldstein S."/>
            <person name="Gonzalez A.J."/>
            <person name="Green P.J."/>
            <person name="Hallab A."/>
            <person name="Hartog M."/>
            <person name="Hua A."/>
            <person name="Humphray S.J."/>
            <person name="Jeong D.H."/>
            <person name="Jing Y."/>
            <person name="Jocker A."/>
            <person name="Kenton S.M."/>
            <person name="Kim D.J."/>
            <person name="Klee K."/>
            <person name="Lai H."/>
            <person name="Lang C."/>
            <person name="Lin S."/>
            <person name="Macmil S.L."/>
            <person name="Magdelenat G."/>
            <person name="Matthews L."/>
            <person name="McCorrison J."/>
            <person name="Monaghan E.L."/>
            <person name="Mun J.H."/>
            <person name="Najar F.Z."/>
            <person name="Nicholson C."/>
            <person name="Noirot C."/>
            <person name="O'Bleness M."/>
            <person name="Paule C.R."/>
            <person name="Poulain J."/>
            <person name="Prion F."/>
            <person name="Qin B."/>
            <person name="Qu C."/>
            <person name="Retzel E.F."/>
            <person name="Riddle C."/>
            <person name="Sallet E."/>
            <person name="Samain S."/>
            <person name="Samson N."/>
            <person name="Sanders I."/>
            <person name="Saurat O."/>
            <person name="Scarpelli C."/>
            <person name="Schiex T."/>
            <person name="Segurens B."/>
            <person name="Severin A.J."/>
            <person name="Sherrier D.J."/>
            <person name="Shi R."/>
            <person name="Sims S."/>
            <person name="Singer S.R."/>
            <person name="Sinharoy S."/>
            <person name="Sterck L."/>
            <person name="Viollet A."/>
            <person name="Wang B.B."/>
            <person name="Wang K."/>
            <person name="Wang M."/>
            <person name="Wang X."/>
            <person name="Warfsmann J."/>
            <person name="Weissenbach J."/>
            <person name="White D.D."/>
            <person name="White J.D."/>
            <person name="Wiley G.B."/>
            <person name="Wincker P."/>
            <person name="Xing Y."/>
            <person name="Yang L."/>
            <person name="Yao Z."/>
            <person name="Ying F."/>
            <person name="Zhai J."/>
            <person name="Zhou L."/>
            <person name="Zuber A."/>
            <person name="Denarie J."/>
            <person name="Dixon R.A."/>
            <person name="May G.D."/>
            <person name="Schwartz D.C."/>
            <person name="Rogers J."/>
            <person name="Quetier F."/>
            <person name="Town C.D."/>
            <person name="Roe B.A."/>
        </authorList>
    </citation>
    <scope>NUCLEOTIDE SEQUENCE [LARGE SCALE GENOMIC DNA]</scope>
    <source>
        <strain evidence="1">A17</strain>
        <strain evidence="2 3">cv. Jemalong A17</strain>
    </source>
</reference>
<keyword evidence="3" id="KW-1185">Reference proteome</keyword>
<protein>
    <submittedName>
        <fullName evidence="1 2">Uncharacterized protein</fullName>
    </submittedName>
</protein>